<feature type="region of interest" description="Disordered" evidence="1">
    <location>
        <begin position="38"/>
        <end position="67"/>
    </location>
</feature>
<dbReference type="EMBL" id="UINC01014598">
    <property type="protein sequence ID" value="SVA62158.1"/>
    <property type="molecule type" value="Genomic_DNA"/>
</dbReference>
<accession>A0A381XBR6</accession>
<proteinExistence type="predicted"/>
<protein>
    <recommendedName>
        <fullName evidence="3">Lipoprotein</fullName>
    </recommendedName>
</protein>
<gene>
    <name evidence="2" type="ORF">METZ01_LOCUS115012</name>
</gene>
<dbReference type="PROSITE" id="PS51257">
    <property type="entry name" value="PROKAR_LIPOPROTEIN"/>
    <property type="match status" value="1"/>
</dbReference>
<evidence type="ECO:0000256" key="1">
    <source>
        <dbReference type="SAM" id="MobiDB-lite"/>
    </source>
</evidence>
<organism evidence="2">
    <name type="scientific">marine metagenome</name>
    <dbReference type="NCBI Taxonomy" id="408172"/>
    <lineage>
        <taxon>unclassified sequences</taxon>
        <taxon>metagenomes</taxon>
        <taxon>ecological metagenomes</taxon>
    </lineage>
</organism>
<dbReference type="AlphaFoldDB" id="A0A381XBR6"/>
<name>A0A381XBR6_9ZZZZ</name>
<feature type="compositionally biased region" description="Low complexity" evidence="1">
    <location>
        <begin position="40"/>
        <end position="67"/>
    </location>
</feature>
<sequence length="147" mass="15778">MKHILITTIVAVLLVGCATTVEPEPATYMDVKGEENVGNDKVNTVSKKDSSTSNSNSVAVSSSNSVAVSSSISYVDKDQKTGKLHYKNTNGEATLKVINSDGKVVFDGPVNTKEQKSKVPTEAMKWLDKVNIKVEEVNIKVKPPAVN</sequence>
<reference evidence="2" key="1">
    <citation type="submission" date="2018-05" db="EMBL/GenBank/DDBJ databases">
        <authorList>
            <person name="Lanie J.A."/>
            <person name="Ng W.-L."/>
            <person name="Kazmierczak K.M."/>
            <person name="Andrzejewski T.M."/>
            <person name="Davidsen T.M."/>
            <person name="Wayne K.J."/>
            <person name="Tettelin H."/>
            <person name="Glass J.I."/>
            <person name="Rusch D."/>
            <person name="Podicherti R."/>
            <person name="Tsui H.-C.T."/>
            <person name="Winkler M.E."/>
        </authorList>
    </citation>
    <scope>NUCLEOTIDE SEQUENCE</scope>
</reference>
<evidence type="ECO:0008006" key="3">
    <source>
        <dbReference type="Google" id="ProtNLM"/>
    </source>
</evidence>
<evidence type="ECO:0000313" key="2">
    <source>
        <dbReference type="EMBL" id="SVA62158.1"/>
    </source>
</evidence>